<reference evidence="4 6" key="1">
    <citation type="submission" date="2009-11" db="EMBL/GenBank/DDBJ databases">
        <authorList>
            <person name="Weinstock G."/>
            <person name="Sodergren E."/>
            <person name="Clifton S."/>
            <person name="Fulton L."/>
            <person name="Fulton B."/>
            <person name="Courtney L."/>
            <person name="Fronick C."/>
            <person name="Harrison M."/>
            <person name="Strong C."/>
            <person name="Farmer C."/>
            <person name="Delahaunty K."/>
            <person name="Markovic C."/>
            <person name="Hall O."/>
            <person name="Minx P."/>
            <person name="Tomlinson C."/>
            <person name="Mitreva M."/>
            <person name="Nelson J."/>
            <person name="Hou S."/>
            <person name="Wollam A."/>
            <person name="Pepin K.H."/>
            <person name="Johnson M."/>
            <person name="Bhonagiri V."/>
            <person name="Nash W.E."/>
            <person name="Warren W."/>
            <person name="Chinwalla A."/>
            <person name="Mardis E.R."/>
            <person name="Wilson R.K."/>
        </authorList>
    </citation>
    <scope>NUCLEOTIDE SEQUENCE [LARGE SCALE GENOMIC DNA]</scope>
    <source>
        <strain evidence="4 6">DSM 20093</strain>
    </source>
</reference>
<evidence type="ECO:0000313" key="4">
    <source>
        <dbReference type="EMBL" id="EFA22203.1"/>
    </source>
</evidence>
<comment type="caution">
    <text evidence="4">The sequence shown here is derived from an EMBL/GenBank/DDBJ whole genome shotgun (WGS) entry which is preliminary data.</text>
</comment>
<dbReference type="SUPFAM" id="SSF54427">
    <property type="entry name" value="NTF2-like"/>
    <property type="match status" value="1"/>
</dbReference>
<dbReference type="EMBL" id="JGYW01000004">
    <property type="protein sequence ID" value="KFI59061.1"/>
    <property type="molecule type" value="Genomic_DNA"/>
</dbReference>
<reference evidence="5 7" key="2">
    <citation type="submission" date="2014-03" db="EMBL/GenBank/DDBJ databases">
        <title>Genomics of Bifidobacteria.</title>
        <authorList>
            <person name="Ventura M."/>
            <person name="Milani C."/>
            <person name="Lugli G.A."/>
        </authorList>
    </citation>
    <scope>NUCLEOTIDE SEQUENCE [LARGE SCALE GENOMIC DNA]</scope>
    <source>
        <strain evidence="5 7">LMG 11596</strain>
    </source>
</reference>
<dbReference type="Proteomes" id="UP000003656">
    <property type="component" value="Unassembled WGS sequence"/>
</dbReference>
<feature type="domain" description="DUF8094" evidence="3">
    <location>
        <begin position="62"/>
        <end position="320"/>
    </location>
</feature>
<accession>D1NWP4</accession>
<gene>
    <name evidence="5" type="ORF">BGLCM_0645</name>
    <name evidence="4" type="ORF">BIFGAL_04299</name>
</gene>
<dbReference type="eggNOG" id="ENOG502ZCCY">
    <property type="taxonomic scope" value="Bacteria"/>
</dbReference>
<sequence>MNGAMKRTMTRLAAVGAVLAMGISLAACEGELPKTTQASTDTQAIPDLTVEQEDAMRTKLMTVIERINDSKNLVNLAQAMTGPELQIRTSEIEIAEKTNNLDPKTKIPTDITQTVIPTDNGWPRSVFTITKTTDDQQSKRLLVFTQDSARTNYKLWGVARLFQGVKLPKFAIPTIGAQNGTQDDSGLLMTPKEAVQRYADVLQNGDKSAYAGEFADDYFRQELGQLQQTVQQGMERNKGTQNQTFTPVDGELRVMRSADGGDLVVAQINSEWTRQAGEGRESQPASESEKALFGDGKPTSTMKVTYVNVVALYIPPKSSAEGAERVVTAMGAERQPIKVEAL</sequence>
<protein>
    <recommendedName>
        <fullName evidence="3">DUF8094 domain-containing protein</fullName>
    </recommendedName>
</protein>
<evidence type="ECO:0000256" key="1">
    <source>
        <dbReference type="SAM" id="MobiDB-lite"/>
    </source>
</evidence>
<evidence type="ECO:0000313" key="6">
    <source>
        <dbReference type="Proteomes" id="UP000003656"/>
    </source>
</evidence>
<feature type="chain" id="PRO_5007650306" description="DUF8094 domain-containing protein" evidence="2">
    <location>
        <begin position="27"/>
        <end position="342"/>
    </location>
</feature>
<name>D1NWP4_9BIFI</name>
<keyword evidence="7" id="KW-1185">Reference proteome</keyword>
<proteinExistence type="predicted"/>
<dbReference type="EMBL" id="ABXB03000005">
    <property type="protein sequence ID" value="EFA22203.1"/>
    <property type="molecule type" value="Genomic_DNA"/>
</dbReference>
<evidence type="ECO:0000313" key="7">
    <source>
        <dbReference type="Proteomes" id="UP000029074"/>
    </source>
</evidence>
<dbReference type="STRING" id="561180.BIFGAL_04299"/>
<dbReference type="PROSITE" id="PS51257">
    <property type="entry name" value="PROKAR_LIPOPROTEIN"/>
    <property type="match status" value="1"/>
</dbReference>
<feature type="signal peptide" evidence="2">
    <location>
        <begin position="1"/>
        <end position="26"/>
    </location>
</feature>
<dbReference type="Pfam" id="PF26366">
    <property type="entry name" value="DUF8094"/>
    <property type="match status" value="1"/>
</dbReference>
<dbReference type="InterPro" id="IPR032710">
    <property type="entry name" value="NTF2-like_dom_sf"/>
</dbReference>
<feature type="compositionally biased region" description="Basic and acidic residues" evidence="1">
    <location>
        <begin position="277"/>
        <end position="292"/>
    </location>
</feature>
<feature type="region of interest" description="Disordered" evidence="1">
    <location>
        <begin position="274"/>
        <end position="297"/>
    </location>
</feature>
<evidence type="ECO:0000259" key="3">
    <source>
        <dbReference type="Pfam" id="PF26366"/>
    </source>
</evidence>
<dbReference type="Proteomes" id="UP000029074">
    <property type="component" value="Unassembled WGS sequence"/>
</dbReference>
<keyword evidence="2" id="KW-0732">Signal</keyword>
<dbReference type="InterPro" id="IPR058407">
    <property type="entry name" value="DUF8094"/>
</dbReference>
<organism evidence="4 6">
    <name type="scientific">Bifidobacterium gallicum DSM 20093 = LMG 11596</name>
    <dbReference type="NCBI Taxonomy" id="561180"/>
    <lineage>
        <taxon>Bacteria</taxon>
        <taxon>Bacillati</taxon>
        <taxon>Actinomycetota</taxon>
        <taxon>Actinomycetes</taxon>
        <taxon>Bifidobacteriales</taxon>
        <taxon>Bifidobacteriaceae</taxon>
        <taxon>Bifidobacterium</taxon>
    </lineage>
</organism>
<dbReference type="RefSeq" id="WP_006295770.1">
    <property type="nucleotide sequence ID" value="NZ_ABXB03000005.1"/>
</dbReference>
<evidence type="ECO:0000313" key="5">
    <source>
        <dbReference type="EMBL" id="KFI59061.1"/>
    </source>
</evidence>
<dbReference type="AlphaFoldDB" id="D1NWP4"/>
<evidence type="ECO:0000256" key="2">
    <source>
        <dbReference type="SAM" id="SignalP"/>
    </source>
</evidence>